<dbReference type="InterPro" id="IPR011067">
    <property type="entry name" value="Plasmid_toxin/cell-grow_inhib"/>
</dbReference>
<sequence>MQKGGIFWAKLDPVIGSETAKTRPVLIVSNDVNNQYGATVTVLPGTSSTAKIYPFEVPLDANEGGLRSESKVKANQIRTIDKSRLGNRIGQLNSAKMKAVELAILIHLDIF</sequence>
<keyword evidence="1" id="KW-0540">Nuclease</keyword>
<comment type="similarity">
    <text evidence="1">Belongs to the PemK/MazF family.</text>
</comment>
<dbReference type="GO" id="GO:0003677">
    <property type="term" value="F:DNA binding"/>
    <property type="evidence" value="ECO:0007669"/>
    <property type="project" value="InterPro"/>
</dbReference>
<name>A0A2P8G8J3_9BACT</name>
<dbReference type="GO" id="GO:0016075">
    <property type="term" value="P:rRNA catabolic process"/>
    <property type="evidence" value="ECO:0007669"/>
    <property type="project" value="TreeGrafter"/>
</dbReference>
<reference evidence="2 3" key="1">
    <citation type="submission" date="2018-03" db="EMBL/GenBank/DDBJ databases">
        <title>Genomic Encyclopedia of Archaeal and Bacterial Type Strains, Phase II (KMG-II): from individual species to whole genera.</title>
        <authorList>
            <person name="Goeker M."/>
        </authorList>
    </citation>
    <scope>NUCLEOTIDE SEQUENCE [LARGE SCALE GENOMIC DNA]</scope>
    <source>
        <strain evidence="2 3">DSM 29057</strain>
    </source>
</reference>
<keyword evidence="3" id="KW-1185">Reference proteome</keyword>
<dbReference type="AlphaFoldDB" id="A0A2P8G8J3"/>
<comment type="function">
    <text evidence="1">Toxic component of a type II toxin-antitoxin (TA) system.</text>
</comment>
<keyword evidence="1" id="KW-0255">Endonuclease</keyword>
<dbReference type="PANTHER" id="PTHR33988">
    <property type="entry name" value="ENDORIBONUCLEASE MAZF-RELATED"/>
    <property type="match status" value="1"/>
</dbReference>
<organism evidence="2 3">
    <name type="scientific">Dyadobacter jiangsuensis</name>
    <dbReference type="NCBI Taxonomy" id="1591085"/>
    <lineage>
        <taxon>Bacteria</taxon>
        <taxon>Pseudomonadati</taxon>
        <taxon>Bacteroidota</taxon>
        <taxon>Cytophagia</taxon>
        <taxon>Cytophagales</taxon>
        <taxon>Spirosomataceae</taxon>
        <taxon>Dyadobacter</taxon>
    </lineage>
</organism>
<dbReference type="GO" id="GO:0004521">
    <property type="term" value="F:RNA endonuclease activity"/>
    <property type="evidence" value="ECO:0007669"/>
    <property type="project" value="TreeGrafter"/>
</dbReference>
<protein>
    <recommendedName>
        <fullName evidence="1">mRNA interferase</fullName>
        <ecNumber evidence="1">3.1.-.-</ecNumber>
    </recommendedName>
</protein>
<gene>
    <name evidence="2" type="ORF">CLV60_104244</name>
</gene>
<dbReference type="Proteomes" id="UP000241964">
    <property type="component" value="Unassembled WGS sequence"/>
</dbReference>
<evidence type="ECO:0000313" key="2">
    <source>
        <dbReference type="EMBL" id="PSL30302.1"/>
    </source>
</evidence>
<accession>A0A2P8G8J3</accession>
<dbReference type="InterPro" id="IPR003477">
    <property type="entry name" value="PemK-like"/>
</dbReference>
<dbReference type="Pfam" id="PF02452">
    <property type="entry name" value="PemK_toxin"/>
    <property type="match status" value="1"/>
</dbReference>
<dbReference type="OrthoDB" id="9808744at2"/>
<keyword evidence="1" id="KW-0378">Hydrolase</keyword>
<dbReference type="EMBL" id="PYAS01000004">
    <property type="protein sequence ID" value="PSL30302.1"/>
    <property type="molecule type" value="Genomic_DNA"/>
</dbReference>
<dbReference type="EC" id="3.1.-.-" evidence="1"/>
<dbReference type="GO" id="GO:0006402">
    <property type="term" value="P:mRNA catabolic process"/>
    <property type="evidence" value="ECO:0007669"/>
    <property type="project" value="TreeGrafter"/>
</dbReference>
<dbReference type="GO" id="GO:0016787">
    <property type="term" value="F:hydrolase activity"/>
    <property type="evidence" value="ECO:0007669"/>
    <property type="project" value="UniProtKB-KW"/>
</dbReference>
<evidence type="ECO:0000313" key="3">
    <source>
        <dbReference type="Proteomes" id="UP000241964"/>
    </source>
</evidence>
<dbReference type="SUPFAM" id="SSF50118">
    <property type="entry name" value="Cell growth inhibitor/plasmid maintenance toxic component"/>
    <property type="match status" value="1"/>
</dbReference>
<dbReference type="PIRSF" id="PIRSF033490">
    <property type="entry name" value="MazF"/>
    <property type="match status" value="1"/>
</dbReference>
<dbReference type="RefSeq" id="WP_106595190.1">
    <property type="nucleotide sequence ID" value="NZ_PYAS01000004.1"/>
</dbReference>
<evidence type="ECO:0000256" key="1">
    <source>
        <dbReference type="PIRNR" id="PIRNR033490"/>
    </source>
</evidence>
<comment type="caution">
    <text evidence="2">The sequence shown here is derived from an EMBL/GenBank/DDBJ whole genome shotgun (WGS) entry which is preliminary data.</text>
</comment>
<proteinExistence type="inferred from homology"/>
<dbReference type="PANTHER" id="PTHR33988:SF1">
    <property type="entry name" value="ENDORIBONUCLEASE MAZF7-RELATED"/>
    <property type="match status" value="1"/>
</dbReference>
<dbReference type="Gene3D" id="2.30.30.110">
    <property type="match status" value="1"/>
</dbReference>